<evidence type="ECO:0000313" key="1">
    <source>
        <dbReference type="EMBL" id="KAF1724604.1"/>
    </source>
</evidence>
<sequence>MQYRWYDGFDAVHHAYAGWSLDDDSDIRVGVQQVPFGLLPYASQSFWFGSGYYLGIEDDYDLGLVWQRGDARHQWHAGVFAGDEYGTGGRPGRYSFDVATTAAHPYRERERINLRYQHVRDVAGGEMALGASLFSGRIEDRGSGGHHGHQGAALHGQWRHDAWTVQAQWARYRYDVPGDRVSLSAFLFPFDIAAEADVPSLNVAYAVPRSGWFDGITCYNNLSTTQPTGGAGLKPSWQNVTGCSFAKDRMFTYVDWIAGRNMWFVGGPGVGIEAPGSERWRSRLNINVGFYF</sequence>
<reference evidence="1 2" key="1">
    <citation type="submission" date="2017-10" db="EMBL/GenBank/DDBJ databases">
        <title>Whole genome sequencing of members of genus Pseudoxanthomonas.</title>
        <authorList>
            <person name="Kumar S."/>
            <person name="Bansal K."/>
            <person name="Kaur A."/>
            <person name="Patil P."/>
            <person name="Sharma S."/>
            <person name="Patil P.B."/>
        </authorList>
    </citation>
    <scope>NUCLEOTIDE SEQUENCE [LARGE SCALE GENOMIC DNA]</scope>
    <source>
        <strain evidence="1 2">DSM 17109</strain>
    </source>
</reference>
<dbReference type="SUPFAM" id="SSF56935">
    <property type="entry name" value="Porins"/>
    <property type="match status" value="1"/>
</dbReference>
<dbReference type="EMBL" id="PDWW01000016">
    <property type="protein sequence ID" value="KAF1724604.1"/>
    <property type="molecule type" value="Genomic_DNA"/>
</dbReference>
<evidence type="ECO:0000313" key="2">
    <source>
        <dbReference type="Proteomes" id="UP000781710"/>
    </source>
</evidence>
<accession>A0ABQ6ZG29</accession>
<dbReference type="InterPro" id="IPR023614">
    <property type="entry name" value="Porin_dom_sf"/>
</dbReference>
<proteinExistence type="predicted"/>
<evidence type="ECO:0008006" key="3">
    <source>
        <dbReference type="Google" id="ProtNLM"/>
    </source>
</evidence>
<dbReference type="Proteomes" id="UP000781710">
    <property type="component" value="Unassembled WGS sequence"/>
</dbReference>
<keyword evidence="2" id="KW-1185">Reference proteome</keyword>
<name>A0ABQ6ZG29_9GAMM</name>
<protein>
    <recommendedName>
        <fullName evidence="3">Alginate export domain-containing protein</fullName>
    </recommendedName>
</protein>
<gene>
    <name evidence="1" type="ORF">CSC78_11755</name>
</gene>
<dbReference type="Gene3D" id="2.40.160.10">
    <property type="entry name" value="Porin"/>
    <property type="match status" value="1"/>
</dbReference>
<organism evidence="1 2">
    <name type="scientific">Pseudoxanthomonas japonensis</name>
    <dbReference type="NCBI Taxonomy" id="69284"/>
    <lineage>
        <taxon>Bacteria</taxon>
        <taxon>Pseudomonadati</taxon>
        <taxon>Pseudomonadota</taxon>
        <taxon>Gammaproteobacteria</taxon>
        <taxon>Lysobacterales</taxon>
        <taxon>Lysobacteraceae</taxon>
        <taxon>Pseudoxanthomonas</taxon>
    </lineage>
</organism>
<comment type="caution">
    <text evidence="1">The sequence shown here is derived from an EMBL/GenBank/DDBJ whole genome shotgun (WGS) entry which is preliminary data.</text>
</comment>